<organism evidence="2 3">
    <name type="scientific">Duganella callida</name>
    <dbReference type="NCBI Taxonomy" id="2561932"/>
    <lineage>
        <taxon>Bacteria</taxon>
        <taxon>Pseudomonadati</taxon>
        <taxon>Pseudomonadota</taxon>
        <taxon>Betaproteobacteria</taxon>
        <taxon>Burkholderiales</taxon>
        <taxon>Oxalobacteraceae</taxon>
        <taxon>Telluria group</taxon>
        <taxon>Duganella</taxon>
    </lineage>
</organism>
<dbReference type="EMBL" id="SPVG01000174">
    <property type="protein sequence ID" value="TFW19087.1"/>
    <property type="molecule type" value="Genomic_DNA"/>
</dbReference>
<feature type="compositionally biased region" description="Low complexity" evidence="1">
    <location>
        <begin position="28"/>
        <end position="46"/>
    </location>
</feature>
<keyword evidence="3" id="KW-1185">Reference proteome</keyword>
<feature type="non-terminal residue" evidence="2">
    <location>
        <position position="63"/>
    </location>
</feature>
<feature type="region of interest" description="Disordered" evidence="1">
    <location>
        <begin position="1"/>
        <end position="63"/>
    </location>
</feature>
<sequence>MNKPNTPDTVNDAAAADVVAKPKRRTKAQIAADAAAAGDAPAAEAAAKPKRKTRADAAGETPA</sequence>
<name>A0A4Y9SAS5_9BURK</name>
<evidence type="ECO:0000256" key="1">
    <source>
        <dbReference type="SAM" id="MobiDB-lite"/>
    </source>
</evidence>
<dbReference type="AlphaFoldDB" id="A0A4Y9SAS5"/>
<reference evidence="2 3" key="1">
    <citation type="submission" date="2019-03" db="EMBL/GenBank/DDBJ databases">
        <title>Draft Genome Sequence of Duganella callidus sp. nov., a Novel Duganella Species Isolated from Cultivated Soil.</title>
        <authorList>
            <person name="Raths R."/>
            <person name="Peta V."/>
            <person name="Bucking H."/>
        </authorList>
    </citation>
    <scope>NUCLEOTIDE SEQUENCE [LARGE SCALE GENOMIC DNA]</scope>
    <source>
        <strain evidence="2 3">DN04</strain>
    </source>
</reference>
<accession>A0A4Y9SAS5</accession>
<comment type="caution">
    <text evidence="2">The sequence shown here is derived from an EMBL/GenBank/DDBJ whole genome shotgun (WGS) entry which is preliminary data.</text>
</comment>
<evidence type="ECO:0000313" key="3">
    <source>
        <dbReference type="Proteomes" id="UP000297729"/>
    </source>
</evidence>
<feature type="compositionally biased region" description="Low complexity" evidence="1">
    <location>
        <begin position="1"/>
        <end position="19"/>
    </location>
</feature>
<proteinExistence type="predicted"/>
<gene>
    <name evidence="2" type="ORF">E4L98_16800</name>
</gene>
<dbReference type="RefSeq" id="WP_135202699.1">
    <property type="nucleotide sequence ID" value="NZ_SPVG01000174.1"/>
</dbReference>
<dbReference type="Proteomes" id="UP000297729">
    <property type="component" value="Unassembled WGS sequence"/>
</dbReference>
<evidence type="ECO:0000313" key="2">
    <source>
        <dbReference type="EMBL" id="TFW19087.1"/>
    </source>
</evidence>
<protein>
    <recommendedName>
        <fullName evidence="4">23S rRNA pseudouridylate synthase B</fullName>
    </recommendedName>
</protein>
<evidence type="ECO:0008006" key="4">
    <source>
        <dbReference type="Google" id="ProtNLM"/>
    </source>
</evidence>